<dbReference type="EMBL" id="CAJPDT010000024">
    <property type="protein sequence ID" value="CAF9919887.1"/>
    <property type="molecule type" value="Genomic_DNA"/>
</dbReference>
<sequence>MTESKQRPEAVTNGHKGALIPPSTSCSDDEPNAWSAPGSAAFDFRSDTVTTPTAAMLAATRNCTLQDDVFREDPTTNSLEAYVADMTGKEAGLFVISGTMGNQLSVRTALGGPPHSVLADARSHVYGWEAGGIASLSGALALPITPSNTHHLTLSDILTHAVTSTDTHYCPTRLISLENTLNGTILPLHDCAAISHWARAQTPPIHMHLDGARLWEAVAAGAGSLSAYCACFDSVTMCFSKGLGAPIGSIIVGGTPFIERARHVRKGLGGGLRQAGVVTASARVAVDETFLGDRLAATHRRARMVAEMWEGKGGRLVRPTETNMVWLDLEKEGWSGEMFVERGVREGVRLLGGRIVVHYQVCEEAVGRLGRVMDAVLDKGAEREGVGNGVGNGVGEEARGVMAPEME</sequence>
<reference evidence="8" key="1">
    <citation type="submission" date="2021-03" db="EMBL/GenBank/DDBJ databases">
        <authorList>
            <person name="Tagirdzhanova G."/>
        </authorList>
    </citation>
    <scope>NUCLEOTIDE SEQUENCE</scope>
</reference>
<name>A0A8H3F773_9LECA</name>
<comment type="caution">
    <text evidence="8">The sequence shown here is derived from an EMBL/GenBank/DDBJ whole genome shotgun (WGS) entry which is preliminary data.</text>
</comment>
<dbReference type="Pfam" id="PF01212">
    <property type="entry name" value="Beta_elim_lyase"/>
    <property type="match status" value="1"/>
</dbReference>
<organism evidence="8 9">
    <name type="scientific">Imshaugia aleurites</name>
    <dbReference type="NCBI Taxonomy" id="172621"/>
    <lineage>
        <taxon>Eukaryota</taxon>
        <taxon>Fungi</taxon>
        <taxon>Dikarya</taxon>
        <taxon>Ascomycota</taxon>
        <taxon>Pezizomycotina</taxon>
        <taxon>Lecanoromycetes</taxon>
        <taxon>OSLEUM clade</taxon>
        <taxon>Lecanoromycetidae</taxon>
        <taxon>Lecanorales</taxon>
        <taxon>Lecanorineae</taxon>
        <taxon>Parmeliaceae</taxon>
        <taxon>Imshaugia</taxon>
    </lineage>
</organism>
<evidence type="ECO:0000256" key="2">
    <source>
        <dbReference type="ARBA" id="ARBA00006966"/>
    </source>
</evidence>
<keyword evidence="9" id="KW-1185">Reference proteome</keyword>
<dbReference type="GO" id="GO:0005829">
    <property type="term" value="C:cytosol"/>
    <property type="evidence" value="ECO:0007669"/>
    <property type="project" value="TreeGrafter"/>
</dbReference>
<dbReference type="NCBIfam" id="NF041359">
    <property type="entry name" value="GntG_guanitoxin"/>
    <property type="match status" value="1"/>
</dbReference>
<dbReference type="PANTHER" id="PTHR48097">
    <property type="entry name" value="L-THREONINE ALDOLASE-RELATED"/>
    <property type="match status" value="1"/>
</dbReference>
<dbReference type="GO" id="GO:0008732">
    <property type="term" value="F:L-allo-threonine aldolase activity"/>
    <property type="evidence" value="ECO:0007669"/>
    <property type="project" value="TreeGrafter"/>
</dbReference>
<dbReference type="FunFam" id="3.40.640.10:FF:000030">
    <property type="entry name" value="Low-specificity L-threonine aldolase"/>
    <property type="match status" value="1"/>
</dbReference>
<evidence type="ECO:0000259" key="7">
    <source>
        <dbReference type="Pfam" id="PF01212"/>
    </source>
</evidence>
<feature type="modified residue" description="N6-(pyridoxal phosphate)lysine" evidence="5">
    <location>
        <position position="241"/>
    </location>
</feature>
<dbReference type="InterPro" id="IPR015421">
    <property type="entry name" value="PyrdxlP-dep_Trfase_major"/>
</dbReference>
<feature type="region of interest" description="Disordered" evidence="6">
    <location>
        <begin position="387"/>
        <end position="407"/>
    </location>
</feature>
<evidence type="ECO:0000256" key="6">
    <source>
        <dbReference type="SAM" id="MobiDB-lite"/>
    </source>
</evidence>
<dbReference type="AlphaFoldDB" id="A0A8H3F773"/>
<keyword evidence="4" id="KW-0456">Lyase</keyword>
<dbReference type="Proteomes" id="UP000664534">
    <property type="component" value="Unassembled WGS sequence"/>
</dbReference>
<dbReference type="Gene3D" id="3.40.640.10">
    <property type="entry name" value="Type I PLP-dependent aspartate aminotransferase-like (Major domain)"/>
    <property type="match status" value="1"/>
</dbReference>
<dbReference type="InterPro" id="IPR001597">
    <property type="entry name" value="ArAA_b-elim_lyase/Thr_aldolase"/>
</dbReference>
<feature type="domain" description="Aromatic amino acid beta-eliminating lyase/threonine aldolase" evidence="7">
    <location>
        <begin position="43"/>
        <end position="330"/>
    </location>
</feature>
<evidence type="ECO:0000256" key="3">
    <source>
        <dbReference type="ARBA" id="ARBA00022898"/>
    </source>
</evidence>
<dbReference type="GO" id="GO:0006567">
    <property type="term" value="P:L-threonine catabolic process"/>
    <property type="evidence" value="ECO:0007669"/>
    <property type="project" value="TreeGrafter"/>
</dbReference>
<protein>
    <recommendedName>
        <fullName evidence="7">Aromatic amino acid beta-eliminating lyase/threonine aldolase domain-containing protein</fullName>
    </recommendedName>
</protein>
<feature type="region of interest" description="Disordered" evidence="6">
    <location>
        <begin position="1"/>
        <end position="34"/>
    </location>
</feature>
<comment type="cofactor">
    <cofactor evidence="1">
        <name>pyridoxal 5'-phosphate</name>
        <dbReference type="ChEBI" id="CHEBI:597326"/>
    </cofactor>
</comment>
<evidence type="ECO:0000313" key="8">
    <source>
        <dbReference type="EMBL" id="CAF9919887.1"/>
    </source>
</evidence>
<dbReference type="GO" id="GO:0006545">
    <property type="term" value="P:glycine biosynthetic process"/>
    <property type="evidence" value="ECO:0007669"/>
    <property type="project" value="TreeGrafter"/>
</dbReference>
<proteinExistence type="inferred from homology"/>
<dbReference type="SUPFAM" id="SSF53383">
    <property type="entry name" value="PLP-dependent transferases"/>
    <property type="match status" value="1"/>
</dbReference>
<evidence type="ECO:0000256" key="4">
    <source>
        <dbReference type="ARBA" id="ARBA00023239"/>
    </source>
</evidence>
<evidence type="ECO:0000256" key="5">
    <source>
        <dbReference type="PIRSR" id="PIRSR017617-1"/>
    </source>
</evidence>
<comment type="similarity">
    <text evidence="2">Belongs to the threonine aldolase family.</text>
</comment>
<dbReference type="PIRSF" id="PIRSF017617">
    <property type="entry name" value="Thr_aldolase"/>
    <property type="match status" value="1"/>
</dbReference>
<dbReference type="InterPro" id="IPR015424">
    <property type="entry name" value="PyrdxlP-dep_Trfase"/>
</dbReference>
<evidence type="ECO:0000313" key="9">
    <source>
        <dbReference type="Proteomes" id="UP000664534"/>
    </source>
</evidence>
<dbReference type="InterPro" id="IPR015422">
    <property type="entry name" value="PyrdxlP-dep_Trfase_small"/>
</dbReference>
<dbReference type="PANTHER" id="PTHR48097:SF9">
    <property type="entry name" value="L-THREONINE ALDOLASE"/>
    <property type="match status" value="1"/>
</dbReference>
<dbReference type="OrthoDB" id="10261951at2759"/>
<accession>A0A8H3F773</accession>
<dbReference type="InterPro" id="IPR023603">
    <property type="entry name" value="Low_specificity_L-TA-like"/>
</dbReference>
<keyword evidence="3" id="KW-0663">Pyridoxal phosphate</keyword>
<dbReference type="Gene3D" id="3.90.1150.10">
    <property type="entry name" value="Aspartate Aminotransferase, domain 1"/>
    <property type="match status" value="1"/>
</dbReference>
<gene>
    <name evidence="8" type="ORF">IMSHALPRED_004750</name>
</gene>
<evidence type="ECO:0000256" key="1">
    <source>
        <dbReference type="ARBA" id="ARBA00001933"/>
    </source>
</evidence>